<organism evidence="3">
    <name type="scientific">Cladocopium goreaui</name>
    <dbReference type="NCBI Taxonomy" id="2562237"/>
    <lineage>
        <taxon>Eukaryota</taxon>
        <taxon>Sar</taxon>
        <taxon>Alveolata</taxon>
        <taxon>Dinophyceae</taxon>
        <taxon>Suessiales</taxon>
        <taxon>Symbiodiniaceae</taxon>
        <taxon>Cladocopium</taxon>
    </lineage>
</organism>
<protein>
    <submittedName>
        <fullName evidence="5">Pentatricopeptide repeat-containing protein At1g05670, mitochondrial</fullName>
    </submittedName>
</protein>
<reference evidence="3" key="1">
    <citation type="submission" date="2022-10" db="EMBL/GenBank/DDBJ databases">
        <authorList>
            <person name="Chen Y."/>
            <person name="Dougan E. K."/>
            <person name="Chan C."/>
            <person name="Rhodes N."/>
            <person name="Thang M."/>
        </authorList>
    </citation>
    <scope>NUCLEOTIDE SEQUENCE</scope>
</reference>
<reference evidence="4" key="2">
    <citation type="submission" date="2024-04" db="EMBL/GenBank/DDBJ databases">
        <authorList>
            <person name="Chen Y."/>
            <person name="Shah S."/>
            <person name="Dougan E. K."/>
            <person name="Thang M."/>
            <person name="Chan C."/>
        </authorList>
    </citation>
    <scope>NUCLEOTIDE SEQUENCE [LARGE SCALE GENOMIC DNA]</scope>
</reference>
<dbReference type="EMBL" id="CAMXCT010006820">
    <property type="protein sequence ID" value="CAI4020570.1"/>
    <property type="molecule type" value="Genomic_DNA"/>
</dbReference>
<dbReference type="PROSITE" id="PS51375">
    <property type="entry name" value="PPR"/>
    <property type="match status" value="5"/>
</dbReference>
<dbReference type="Proteomes" id="UP001152797">
    <property type="component" value="Unassembled WGS sequence"/>
</dbReference>
<dbReference type="Pfam" id="PF13041">
    <property type="entry name" value="PPR_2"/>
    <property type="match status" value="3"/>
</dbReference>
<evidence type="ECO:0000313" key="4">
    <source>
        <dbReference type="EMBL" id="CAL1173945.1"/>
    </source>
</evidence>
<sequence>MEELNDAATAAAVGDAWRLFSQLRPLVTAKKRRMLWNTMLKAYANAGEAEKAKDFYDSMLGAQIAPNMKTFGKLMEAAAKKGQVQTARFWMQEMGAAHVGTMAYNQLITAAANAHDLRAAEAVYKEMELQVTPTVIAYNSILSAAAKTGDLPACERWYEKLLSRHLEPSSFTFTTLISAGKYAPDGLSWAKRWPCTSLEAYHAFIDVAAAQQDLSTAEAAFQALKEAFKPTVISYNILILACCRCGNLPAAQHWRSQMARNAIEPNEVTYKTLLQAACGSSGSVEEVKDLLAEMSNKDLDIDLQTTNILADAGVAKEWLSTRTLESLERDVYSFNAKIKAEVARGDLSGAQETFKQLVREVNPDLSTFGLLIKAFAKVNDHERALQWFQAIKDFRLKPSVLQYTQLLQSLGGEAQSGPGRAAKCELILQEMLADHIQPTQITVKVLTQALGRLSANRLLDDLAVDQSALPPLAFADQQKRAVDGAHRQAAEHRKRVSYLAPNRKRGRTLENN</sequence>
<evidence type="ECO:0000256" key="2">
    <source>
        <dbReference type="PROSITE-ProRule" id="PRU00708"/>
    </source>
</evidence>
<feature type="repeat" description="PPR" evidence="2">
    <location>
        <begin position="134"/>
        <end position="168"/>
    </location>
</feature>
<proteinExistence type="predicted"/>
<dbReference type="PANTHER" id="PTHR47936">
    <property type="entry name" value="PPR_LONG DOMAIN-CONTAINING PROTEIN"/>
    <property type="match status" value="1"/>
</dbReference>
<dbReference type="NCBIfam" id="TIGR00756">
    <property type="entry name" value="PPR"/>
    <property type="match status" value="1"/>
</dbReference>
<feature type="repeat" description="PPR" evidence="2">
    <location>
        <begin position="364"/>
        <end position="398"/>
    </location>
</feature>
<dbReference type="Pfam" id="PF13812">
    <property type="entry name" value="PPR_3"/>
    <property type="match status" value="1"/>
</dbReference>
<feature type="repeat" description="PPR" evidence="2">
    <location>
        <begin position="231"/>
        <end position="265"/>
    </location>
</feature>
<feature type="repeat" description="PPR" evidence="2">
    <location>
        <begin position="266"/>
        <end position="301"/>
    </location>
</feature>
<evidence type="ECO:0000313" key="5">
    <source>
        <dbReference type="EMBL" id="CAL4807882.1"/>
    </source>
</evidence>
<dbReference type="Pfam" id="PF01535">
    <property type="entry name" value="PPR"/>
    <property type="match status" value="1"/>
</dbReference>
<dbReference type="EMBL" id="CAMXCT030006820">
    <property type="protein sequence ID" value="CAL4807882.1"/>
    <property type="molecule type" value="Genomic_DNA"/>
</dbReference>
<evidence type="ECO:0000256" key="1">
    <source>
        <dbReference type="ARBA" id="ARBA00022737"/>
    </source>
</evidence>
<dbReference type="OrthoDB" id="417601at2759"/>
<dbReference type="SUPFAM" id="SSF48452">
    <property type="entry name" value="TPR-like"/>
    <property type="match status" value="1"/>
</dbReference>
<keyword evidence="6" id="KW-1185">Reference proteome</keyword>
<dbReference type="InterPro" id="IPR011990">
    <property type="entry name" value="TPR-like_helical_dom_sf"/>
</dbReference>
<evidence type="ECO:0000313" key="6">
    <source>
        <dbReference type="Proteomes" id="UP001152797"/>
    </source>
</evidence>
<accession>A0A9P1GTK7</accession>
<feature type="repeat" description="PPR" evidence="2">
    <location>
        <begin position="32"/>
        <end position="66"/>
    </location>
</feature>
<dbReference type="Gene3D" id="1.25.40.10">
    <property type="entry name" value="Tetratricopeptide repeat domain"/>
    <property type="match status" value="4"/>
</dbReference>
<name>A0A9P1GTK7_9DINO</name>
<gene>
    <name evidence="3" type="ORF">C1SCF055_LOCUS44978</name>
</gene>
<dbReference type="AlphaFoldDB" id="A0A9P1GTK7"/>
<evidence type="ECO:0000313" key="3">
    <source>
        <dbReference type="EMBL" id="CAI4020570.1"/>
    </source>
</evidence>
<dbReference type="EMBL" id="CAMXCT020006820">
    <property type="protein sequence ID" value="CAL1173945.1"/>
    <property type="molecule type" value="Genomic_DNA"/>
</dbReference>
<comment type="caution">
    <text evidence="3">The sequence shown here is derived from an EMBL/GenBank/DDBJ whole genome shotgun (WGS) entry which is preliminary data.</text>
</comment>
<dbReference type="InterPro" id="IPR002885">
    <property type="entry name" value="PPR_rpt"/>
</dbReference>
<keyword evidence="1" id="KW-0677">Repeat</keyword>
<dbReference type="PANTHER" id="PTHR47936:SF1">
    <property type="entry name" value="PENTATRICOPEPTIDE REPEAT-CONTAINING PROTEIN GUN1, CHLOROPLASTIC"/>
    <property type="match status" value="1"/>
</dbReference>